<accession>A0A8J3AYA1</accession>
<dbReference type="EMBL" id="BMDP01000004">
    <property type="protein sequence ID" value="GGI55570.1"/>
    <property type="molecule type" value="Genomic_DNA"/>
</dbReference>
<keyword evidence="3" id="KW-1185">Reference proteome</keyword>
<evidence type="ECO:0000259" key="1">
    <source>
        <dbReference type="SMART" id="SM00827"/>
    </source>
</evidence>
<dbReference type="InterPro" id="IPR016035">
    <property type="entry name" value="Acyl_Trfase/lysoPLipase"/>
</dbReference>
<feature type="domain" description="Malonyl-CoA:ACP transacylase (MAT)" evidence="1">
    <location>
        <begin position="7"/>
        <end position="307"/>
    </location>
</feature>
<dbReference type="AlphaFoldDB" id="A0A8J3AYA1"/>
<dbReference type="GO" id="GO:0006633">
    <property type="term" value="P:fatty acid biosynthetic process"/>
    <property type="evidence" value="ECO:0007669"/>
    <property type="project" value="TreeGrafter"/>
</dbReference>
<evidence type="ECO:0000313" key="2">
    <source>
        <dbReference type="EMBL" id="GGI55570.1"/>
    </source>
</evidence>
<protein>
    <submittedName>
        <fullName evidence="2">Malonate decarboxylase subunit epsilon</fullName>
    </submittedName>
</protein>
<dbReference type="InterPro" id="IPR016036">
    <property type="entry name" value="Malonyl_transacylase_ACP-bd"/>
</dbReference>
<dbReference type="Pfam" id="PF00698">
    <property type="entry name" value="Acyl_transf_1"/>
    <property type="match status" value="1"/>
</dbReference>
<gene>
    <name evidence="2" type="primary">mdcH</name>
    <name evidence="2" type="ORF">GCM10011430_27440</name>
</gene>
<dbReference type="InterPro" id="IPR014043">
    <property type="entry name" value="Acyl_transferase_dom"/>
</dbReference>
<dbReference type="InterPro" id="IPR050858">
    <property type="entry name" value="Mal-CoA-ACP_Trans/PKS_FabD"/>
</dbReference>
<dbReference type="PANTHER" id="PTHR42681">
    <property type="entry name" value="MALONYL-COA-ACYL CARRIER PROTEIN TRANSACYLASE, MITOCHONDRIAL"/>
    <property type="match status" value="1"/>
</dbReference>
<dbReference type="Proteomes" id="UP000627205">
    <property type="component" value="Unassembled WGS sequence"/>
</dbReference>
<organism evidence="2 3">
    <name type="scientific">Oxalicibacterium solurbis</name>
    <dbReference type="NCBI Taxonomy" id="69280"/>
    <lineage>
        <taxon>Bacteria</taxon>
        <taxon>Pseudomonadati</taxon>
        <taxon>Pseudomonadota</taxon>
        <taxon>Betaproteobacteria</taxon>
        <taxon>Burkholderiales</taxon>
        <taxon>Oxalobacteraceae</taxon>
        <taxon>Oxalicibacterium</taxon>
    </lineage>
</organism>
<sequence length="309" mass="32292">MAALAIVCPGQGAQHPEMFALALQSVAAAEWLDAYSVAAGIDVVAMARNGHGSDLFSNRNGQLLVCAAAVANWVALSTMVPQPMLFAGYSAGEMAAYGCAGAWTAETLARIVSQRAACMDAAAPCDGGLMAVKGLRRDETAALCDEYALAEAIIVADDHAIIGGRRGDLVAAAHKLERRGIWHQLLDVAVPSHTPLMRDAVAPFRAAVLASSLQVPAVPVLAGIDGMPTMTTDTIADTLAAQLAQPVDWLACMQSAAERGARIVLEVGTGKNLAKMFAECEEIDGIDSRSCDDFRSLEGIAAWINARCE</sequence>
<proteinExistence type="predicted"/>
<dbReference type="InterPro" id="IPR001227">
    <property type="entry name" value="Ac_transferase_dom_sf"/>
</dbReference>
<dbReference type="PANTHER" id="PTHR42681:SF6">
    <property type="entry name" value="BLL0263 PROTEIN"/>
    <property type="match status" value="1"/>
</dbReference>
<evidence type="ECO:0000313" key="3">
    <source>
        <dbReference type="Proteomes" id="UP000627205"/>
    </source>
</evidence>
<dbReference type="Gene3D" id="3.40.366.10">
    <property type="entry name" value="Malonyl-Coenzyme A Acyl Carrier Protein, domain 2"/>
    <property type="match status" value="1"/>
</dbReference>
<comment type="caution">
    <text evidence="2">The sequence shown here is derived from an EMBL/GenBank/DDBJ whole genome shotgun (WGS) entry which is preliminary data.</text>
</comment>
<reference evidence="2" key="1">
    <citation type="journal article" date="2014" name="Int. J. Syst. Evol. Microbiol.">
        <title>Complete genome sequence of Corynebacterium casei LMG S-19264T (=DSM 44701T), isolated from a smear-ripened cheese.</title>
        <authorList>
            <consortium name="US DOE Joint Genome Institute (JGI-PGF)"/>
            <person name="Walter F."/>
            <person name="Albersmeier A."/>
            <person name="Kalinowski J."/>
            <person name="Ruckert C."/>
        </authorList>
    </citation>
    <scope>NUCLEOTIDE SEQUENCE</scope>
    <source>
        <strain evidence="2">CCM 7664</strain>
    </source>
</reference>
<dbReference type="GO" id="GO:0005829">
    <property type="term" value="C:cytosol"/>
    <property type="evidence" value="ECO:0007669"/>
    <property type="project" value="TreeGrafter"/>
</dbReference>
<dbReference type="SMART" id="SM00827">
    <property type="entry name" value="PKS_AT"/>
    <property type="match status" value="1"/>
</dbReference>
<dbReference type="SUPFAM" id="SSF55048">
    <property type="entry name" value="Probable ACP-binding domain of malonyl-CoA ACP transacylase"/>
    <property type="match status" value="1"/>
</dbReference>
<reference evidence="2" key="2">
    <citation type="submission" date="2020-09" db="EMBL/GenBank/DDBJ databases">
        <authorList>
            <person name="Sun Q."/>
            <person name="Sedlacek I."/>
        </authorList>
    </citation>
    <scope>NUCLEOTIDE SEQUENCE</scope>
    <source>
        <strain evidence="2">CCM 7664</strain>
    </source>
</reference>
<name>A0A8J3AYA1_9BURK</name>
<dbReference type="RefSeq" id="WP_188422681.1">
    <property type="nucleotide sequence ID" value="NZ_BMDP01000004.1"/>
</dbReference>
<dbReference type="SUPFAM" id="SSF52151">
    <property type="entry name" value="FabD/lysophospholipase-like"/>
    <property type="match status" value="1"/>
</dbReference>
<dbReference type="Gene3D" id="3.30.70.250">
    <property type="entry name" value="Malonyl-CoA ACP transacylase, ACP-binding"/>
    <property type="match status" value="1"/>
</dbReference>
<dbReference type="GO" id="GO:0004314">
    <property type="term" value="F:[acyl-carrier-protein] S-malonyltransferase activity"/>
    <property type="evidence" value="ECO:0007669"/>
    <property type="project" value="TreeGrafter"/>
</dbReference>